<dbReference type="AlphaFoldDB" id="A0AAW2K095"/>
<proteinExistence type="predicted"/>
<reference evidence="3" key="2">
    <citation type="journal article" date="2024" name="Plant">
        <title>Genomic evolution and insights into agronomic trait innovations of Sesamum species.</title>
        <authorList>
            <person name="Miao H."/>
            <person name="Wang L."/>
            <person name="Qu L."/>
            <person name="Liu H."/>
            <person name="Sun Y."/>
            <person name="Le M."/>
            <person name="Wang Q."/>
            <person name="Wei S."/>
            <person name="Zheng Y."/>
            <person name="Lin W."/>
            <person name="Duan Y."/>
            <person name="Cao H."/>
            <person name="Xiong S."/>
            <person name="Wang X."/>
            <person name="Wei L."/>
            <person name="Li C."/>
            <person name="Ma Q."/>
            <person name="Ju M."/>
            <person name="Zhao R."/>
            <person name="Li G."/>
            <person name="Mu C."/>
            <person name="Tian Q."/>
            <person name="Mei H."/>
            <person name="Zhang T."/>
            <person name="Gao T."/>
            <person name="Zhang H."/>
        </authorList>
    </citation>
    <scope>NUCLEOTIDE SEQUENCE</scope>
    <source>
        <strain evidence="3">KEN8</strain>
    </source>
</reference>
<organism evidence="3">
    <name type="scientific">Sesamum calycinum</name>
    <dbReference type="NCBI Taxonomy" id="2727403"/>
    <lineage>
        <taxon>Eukaryota</taxon>
        <taxon>Viridiplantae</taxon>
        <taxon>Streptophyta</taxon>
        <taxon>Embryophyta</taxon>
        <taxon>Tracheophyta</taxon>
        <taxon>Spermatophyta</taxon>
        <taxon>Magnoliopsida</taxon>
        <taxon>eudicotyledons</taxon>
        <taxon>Gunneridae</taxon>
        <taxon>Pentapetalae</taxon>
        <taxon>asterids</taxon>
        <taxon>lamiids</taxon>
        <taxon>Lamiales</taxon>
        <taxon>Pedaliaceae</taxon>
        <taxon>Sesamum</taxon>
    </lineage>
</organism>
<evidence type="ECO:0000259" key="2">
    <source>
        <dbReference type="Pfam" id="PF26057"/>
    </source>
</evidence>
<dbReference type="InterPro" id="IPR052694">
    <property type="entry name" value="Mt_uS3-like"/>
</dbReference>
<feature type="compositionally biased region" description="Polar residues" evidence="1">
    <location>
        <begin position="73"/>
        <end position="90"/>
    </location>
</feature>
<comment type="caution">
    <text evidence="3">The sequence shown here is derived from an EMBL/GenBank/DDBJ whole genome shotgun (WGS) entry which is preliminary data.</text>
</comment>
<dbReference type="Pfam" id="PF26057">
    <property type="entry name" value="DUF8018"/>
    <property type="match status" value="1"/>
</dbReference>
<gene>
    <name evidence="3" type="ORF">Scaly_3054700</name>
</gene>
<protein>
    <recommendedName>
        <fullName evidence="2">DUF8018 domain-containing protein</fullName>
    </recommendedName>
</protein>
<feature type="domain" description="DUF8018" evidence="2">
    <location>
        <begin position="104"/>
        <end position="165"/>
    </location>
</feature>
<evidence type="ECO:0000256" key="1">
    <source>
        <dbReference type="SAM" id="MobiDB-lite"/>
    </source>
</evidence>
<feature type="region of interest" description="Disordered" evidence="1">
    <location>
        <begin position="30"/>
        <end position="108"/>
    </location>
</feature>
<sequence length="278" mass="30856">MLPSFYSLFFIISEGDVHIAFCEERSAFSAPSIPSTGEGGPHPQQEPAPEAPTSGDSLSWTDLLRSSTERTDSSGQGQLNDRASASTEEVTSVPPFNPYPYHDNEMVGGDSVRTIQSRLLSNNPEPSFEEIQRAHIDAQDRFEVKVEILRQMATLDPDGDWRGEGLALSTIPIHPRRQIRVKLSEQRVVAFPREGEAPTPGVLGKEEWVCGLLSSALQPAIEKMVRVNVEVQRKNLTTATSKDFTWLIYSSMYVQIKDSASSKRREANPGIEDVNKQQ</sequence>
<dbReference type="EMBL" id="JACGWM010000694">
    <property type="protein sequence ID" value="KAL0300224.1"/>
    <property type="molecule type" value="Genomic_DNA"/>
</dbReference>
<name>A0AAW2K095_9LAMI</name>
<reference evidence="3" key="1">
    <citation type="submission" date="2020-06" db="EMBL/GenBank/DDBJ databases">
        <authorList>
            <person name="Li T."/>
            <person name="Hu X."/>
            <person name="Zhang T."/>
            <person name="Song X."/>
            <person name="Zhang H."/>
            <person name="Dai N."/>
            <person name="Sheng W."/>
            <person name="Hou X."/>
            <person name="Wei L."/>
        </authorList>
    </citation>
    <scope>NUCLEOTIDE SEQUENCE</scope>
    <source>
        <strain evidence="3">KEN8</strain>
        <tissue evidence="3">Leaf</tissue>
    </source>
</reference>
<dbReference type="PANTHER" id="PTHR35289:SF1">
    <property type="entry name" value="ATP SYNTHASE 9 MITOCHONDRIAL-RELATED"/>
    <property type="match status" value="1"/>
</dbReference>
<dbReference type="PANTHER" id="PTHR35289">
    <property type="entry name" value="TRANSMEMBRANE PROTEIN"/>
    <property type="match status" value="1"/>
</dbReference>
<feature type="compositionally biased region" description="Polar residues" evidence="1">
    <location>
        <begin position="54"/>
        <end position="66"/>
    </location>
</feature>
<dbReference type="InterPro" id="IPR058331">
    <property type="entry name" value="DUF8018"/>
</dbReference>
<evidence type="ECO:0000313" key="3">
    <source>
        <dbReference type="EMBL" id="KAL0300224.1"/>
    </source>
</evidence>
<accession>A0AAW2K095</accession>